<dbReference type="GO" id="GO:0044611">
    <property type="term" value="C:nuclear pore inner ring"/>
    <property type="evidence" value="ECO:0007669"/>
    <property type="project" value="TreeGrafter"/>
</dbReference>
<keyword evidence="3" id="KW-0509">mRNA transport</keyword>
<dbReference type="InterPro" id="IPR044840">
    <property type="entry name" value="Nup188"/>
</dbReference>
<evidence type="ECO:0000313" key="14">
    <source>
        <dbReference type="Proteomes" id="UP000186601"/>
    </source>
</evidence>
<protein>
    <recommendedName>
        <fullName evidence="9">Nucleoporin NUP188</fullName>
    </recommendedName>
</protein>
<evidence type="ECO:0000256" key="1">
    <source>
        <dbReference type="ARBA" id="ARBA00004567"/>
    </source>
</evidence>
<dbReference type="InterPro" id="IPR041634">
    <property type="entry name" value="Nup188_C"/>
</dbReference>
<evidence type="ECO:0000256" key="5">
    <source>
        <dbReference type="ARBA" id="ARBA00023010"/>
    </source>
</evidence>
<evidence type="ECO:0000256" key="4">
    <source>
        <dbReference type="ARBA" id="ARBA00022927"/>
    </source>
</evidence>
<evidence type="ECO:0000256" key="7">
    <source>
        <dbReference type="ARBA" id="ARBA00023242"/>
    </source>
</evidence>
<dbReference type="STRING" id="98765.A0A2R6NWK4"/>
<feature type="domain" description="Nucleoporin Nup188 N-terminal subdomain III" evidence="12">
    <location>
        <begin position="672"/>
        <end position="1089"/>
    </location>
</feature>
<evidence type="ECO:0000313" key="13">
    <source>
        <dbReference type="EMBL" id="PSR78316.1"/>
    </source>
</evidence>
<evidence type="ECO:0000256" key="3">
    <source>
        <dbReference type="ARBA" id="ARBA00022816"/>
    </source>
</evidence>
<organism evidence="13 14">
    <name type="scientific">Hermanssonia centrifuga</name>
    <dbReference type="NCBI Taxonomy" id="98765"/>
    <lineage>
        <taxon>Eukaryota</taxon>
        <taxon>Fungi</taxon>
        <taxon>Dikarya</taxon>
        <taxon>Basidiomycota</taxon>
        <taxon>Agaricomycotina</taxon>
        <taxon>Agaricomycetes</taxon>
        <taxon>Polyporales</taxon>
        <taxon>Meruliaceae</taxon>
        <taxon>Hermanssonia</taxon>
    </lineage>
</organism>
<keyword evidence="2" id="KW-0813">Transport</keyword>
<evidence type="ECO:0000256" key="9">
    <source>
        <dbReference type="ARBA" id="ARBA00040174"/>
    </source>
</evidence>
<keyword evidence="5" id="KW-0811">Translocation</keyword>
<comment type="similarity">
    <text evidence="8">Belongs to the Nup188 family.</text>
</comment>
<comment type="caution">
    <text evidence="13">The sequence shown here is derived from an EMBL/GenBank/DDBJ whole genome shotgun (WGS) entry which is preliminary data.</text>
</comment>
<dbReference type="OrthoDB" id="102511at2759"/>
<feature type="domain" description="Nuclear pore protein Nup188 C-terminal" evidence="11">
    <location>
        <begin position="1440"/>
        <end position="1630"/>
    </location>
</feature>
<sequence length="2014" mass="223362">MSGETSKRSNLIDVTYQHLHSLLSGHLEGTTVEQISDILRPRAEQLGNVSEPFGKPSCASRKKVETGLVKLRDGVILRVEKADKEYIYAISKKFDIDEVEALILLRSFLYNEGLPASPTGASSANNLVDELVEAITPFYYSERLFILRALIPLFRANAGGSEPVSEVANSFLPQIIPDGKVFARSLIAEYVKKTQTPLSEGVQGDPRRATLWAKQNVKEQLVILEVLFWTMWDYASCDGPLVVHIYETAYEANLGAAQANSTLLLDQEGFQLLQDSAAMWILIMTEVLELERVAEPGGIEISADPQDKEIYWATPEYLLQIHELVISHTDSQFACTYIAWAFILSRLVRICTDLKELPLSYSTFFETIVPPLDRTYSKGREPAHELMLRACLNPEAGLFSLMLTLLTNSPLFVTSVAWKTGSTVTDPNAVAYRSVFKGLLISIVELVPVEMVPDFEALVEVWIALFGRSERQSVAGICRQFWEADWYRGIARRAILDVARSRFPVQSKPLIRLLRAMTASGFLDTDPLSTADHGFEGETLNEDRELCAQRVFLYLDKLPTYTQVVPSSACSGPHALYEKLPERLVSSSVSTGPISLGRLLNGDAGDVVVISWQHEHSGWKVFLEILTDYVNRRRMAGGNDYQDISFARRKEVQTHVLRLEDTGVEMDRAGDDALVTDVLDLVRSIVQDNPELAEQLLESLESGEPVVAHSMLEAQPPDLVQLTTMILDEALSRSTQQHRSTPCPQLITSAMSVLAALLALPKYSNRVWLYIRSTTSLFGSERAVGFTSAVLAVERLTGHYTMTLALLHLVRQLFNEASSSVLTVLQESPRLQQMKEEVLMRAARFVHSEVWVEHVGWKYTQLGDRFEIGRRVSTFYADVLKHSPPGLKDAPFAKLSQAVSEALISRATPSAVNPLISSLTTSSSVSSMLYAARRYGDARRLIYMLQSHLLLIRMLLNYKQHSTLSSKPCLLEQALCTRLSGNTSSLESASSRVDPVDALATYVKERAMGSIVPVEAMEVLYALCSSLSSSQGASPTIIGHLSDPEATVASLVRIVLHPYDDALLRNAVWNFITLAVDKEPALAGLFVSGHFRTPSVKGKERAIEESDTKRTVSALTVACNMLEQWKELWELNPQLLASLLRFLDVVWEHSHEHKASLTSVRADADFFGHLVSIIKEELGPSPDYRTENFLILDGVQRSELHEAVSGHAYRTVVKAHALHIIALDIRMSIPSQAASAPTNKPLSYTTIQGLFKTEEEIEELISEAAVGAYDPSVHDDVNRLIKAHFPTLTLEQLRLEEPLVAREYGDEFAFSSTLLQFRLQPFTGLEEQTADLLKGLSSINLNLSLATAQTTLTESWQHLLLQVVPFLRGDVSVRRIFLSFAATVSGGIASEKRSGDMMSTIHNARLSLLLSLLEVAWFSTSDKSDEVQHFVELVKNLSGIINNVSQPPAKSFLRQLTVPFHRSLLQIAYFCARHARSLFPRPKTLNADQRLTINMTLDGLLNLVIDALRVTFDSARLKLDIDIDQDMELLVTVFEQCTRPELNPSPSLWLTRCQETDVIRASLQLFSNMDVVGFSDFNLLRAGKQPLYAPHVLVFHMTLASLPSAAERLASEGVLTAYNSNSLSNIIRSGSLDVSLPEIPGERSPAHQAYCAMLAVVSGVTTALGSHARYFVTDVCGLIQLYGDQIHRALSWTIGDTLTIPLLEEIEQSVNLFFSVSATAKTARDDEAVKRALEFFTSDALLLLQQINYALTHHNHLASLFEPVTAEERAAYEAESNSSIGASSDMAELVKRPFLARIVHRLFRISGSILTTLVNIGKGETVLLGESEEWPINQALIVPHSKVVLGEPSSMGTLFELGNCSLDVLRHLVDRPAGQSLTLVSRVSDNLKPLDVGESVSIVRRNLEAVVFYAVTQLAMWLAKPELDAGIHDMETEERLLGETQISEKERRAGRRRSMTMAERLRRGMTGEMAADLQALLTRAKPVMSKSAATVGGDQVDLTAVLSRFVQERILVPN</sequence>
<gene>
    <name evidence="13" type="ORF">PHLCEN_2v7438</name>
</gene>
<dbReference type="Pfam" id="PF18378">
    <property type="entry name" value="Nup188_C"/>
    <property type="match status" value="1"/>
</dbReference>
<name>A0A2R6NWK4_9APHY</name>
<dbReference type="GO" id="GO:0006606">
    <property type="term" value="P:protein import into nucleus"/>
    <property type="evidence" value="ECO:0007669"/>
    <property type="project" value="TreeGrafter"/>
</dbReference>
<dbReference type="GO" id="GO:0017056">
    <property type="term" value="F:structural constituent of nuclear pore"/>
    <property type="evidence" value="ECO:0007669"/>
    <property type="project" value="InterPro"/>
</dbReference>
<dbReference type="GO" id="GO:0051028">
    <property type="term" value="P:mRNA transport"/>
    <property type="evidence" value="ECO:0007669"/>
    <property type="project" value="UniProtKB-KW"/>
</dbReference>
<dbReference type="InterPro" id="IPR018864">
    <property type="entry name" value="Nucleoporin_Nup188_N"/>
</dbReference>
<dbReference type="GO" id="GO:0006405">
    <property type="term" value="P:RNA export from nucleus"/>
    <property type="evidence" value="ECO:0007669"/>
    <property type="project" value="TreeGrafter"/>
</dbReference>
<dbReference type="Gene3D" id="1.25.10.70">
    <property type="match status" value="1"/>
</dbReference>
<dbReference type="Proteomes" id="UP000186601">
    <property type="component" value="Unassembled WGS sequence"/>
</dbReference>
<dbReference type="PANTHER" id="PTHR31431:SF1">
    <property type="entry name" value="NUCLEOPORIN NUP188"/>
    <property type="match status" value="1"/>
</dbReference>
<keyword evidence="14" id="KW-1185">Reference proteome</keyword>
<keyword evidence="6" id="KW-0906">Nuclear pore complex</keyword>
<evidence type="ECO:0000256" key="8">
    <source>
        <dbReference type="ARBA" id="ARBA00038387"/>
    </source>
</evidence>
<evidence type="ECO:0000256" key="2">
    <source>
        <dbReference type="ARBA" id="ARBA00022448"/>
    </source>
</evidence>
<evidence type="ECO:0000259" key="12">
    <source>
        <dbReference type="Pfam" id="PF21093"/>
    </source>
</evidence>
<evidence type="ECO:0000256" key="6">
    <source>
        <dbReference type="ARBA" id="ARBA00023132"/>
    </source>
</evidence>
<evidence type="ECO:0000259" key="10">
    <source>
        <dbReference type="Pfam" id="PF10487"/>
    </source>
</evidence>
<proteinExistence type="inferred from homology"/>
<reference evidence="13 14" key="1">
    <citation type="submission" date="2018-02" db="EMBL/GenBank/DDBJ databases">
        <title>Genome sequence of the basidiomycete white-rot fungus Phlebia centrifuga.</title>
        <authorList>
            <person name="Granchi Z."/>
            <person name="Peng M."/>
            <person name="de Vries R.P."/>
            <person name="Hilden K."/>
            <person name="Makela M.R."/>
            <person name="Grigoriev I."/>
            <person name="Riley R."/>
        </authorList>
    </citation>
    <scope>NUCLEOTIDE SEQUENCE [LARGE SCALE GENOMIC DNA]</scope>
    <source>
        <strain evidence="13 14">FBCC195</strain>
    </source>
</reference>
<accession>A0A2R6NWK4</accession>
<keyword evidence="4" id="KW-0653">Protein transport</keyword>
<dbReference type="Pfam" id="PF10487">
    <property type="entry name" value="Nup188_N"/>
    <property type="match status" value="1"/>
</dbReference>
<dbReference type="PANTHER" id="PTHR31431">
    <property type="entry name" value="NUCLEOPORIN NUP188 HOMOLOG"/>
    <property type="match status" value="1"/>
</dbReference>
<dbReference type="Pfam" id="PF21093">
    <property type="entry name" value="Nup188_N-subdom_III"/>
    <property type="match status" value="1"/>
</dbReference>
<feature type="domain" description="Nucleoporin Nup188 N-terminal" evidence="10">
    <location>
        <begin position="35"/>
        <end position="355"/>
    </location>
</feature>
<keyword evidence="7" id="KW-0539">Nucleus</keyword>
<dbReference type="EMBL" id="MLYV02000750">
    <property type="protein sequence ID" value="PSR78316.1"/>
    <property type="molecule type" value="Genomic_DNA"/>
</dbReference>
<dbReference type="InterPro" id="IPR048883">
    <property type="entry name" value="Nup188_N-subdom_III"/>
</dbReference>
<evidence type="ECO:0000259" key="11">
    <source>
        <dbReference type="Pfam" id="PF18378"/>
    </source>
</evidence>
<comment type="subcellular location">
    <subcellularLocation>
        <location evidence="1">Nucleus</location>
        <location evidence="1">Nuclear pore complex</location>
    </subcellularLocation>
</comment>